<evidence type="ECO:0000313" key="3">
    <source>
        <dbReference type="EMBL" id="VEN34173.1"/>
    </source>
</evidence>
<feature type="compositionally biased region" description="Polar residues" evidence="1">
    <location>
        <begin position="1"/>
        <end position="14"/>
    </location>
</feature>
<feature type="compositionally biased region" description="Low complexity" evidence="1">
    <location>
        <begin position="41"/>
        <end position="55"/>
    </location>
</feature>
<dbReference type="Pfam" id="PF16012">
    <property type="entry name" value="DUF4780"/>
    <property type="match status" value="1"/>
</dbReference>
<feature type="compositionally biased region" description="Basic residues" evidence="1">
    <location>
        <begin position="101"/>
        <end position="110"/>
    </location>
</feature>
<reference evidence="3 4" key="1">
    <citation type="submission" date="2019-01" db="EMBL/GenBank/DDBJ databases">
        <authorList>
            <person name="Sayadi A."/>
        </authorList>
    </citation>
    <scope>NUCLEOTIDE SEQUENCE [LARGE SCALE GENOMIC DNA]</scope>
</reference>
<sequence length="374" mass="41184">MENVNETIKSNNPETVVEVSPDDLTSNNPISAVRTEPEATNNLMESGNSSMGNNSTQDEDTRNLGSNLNRLHLNKEKLSGAQKRKRARERAIAKGEPILPRKQRTNRKPRAAKDPKPDKSGVDGAMGPPTATPPPSDQRDKGKKRVLSSGSTPSPSQNPKKIAKRDPAAAQPSKTSGASYSGVTSAIKMSVFVGPEPETKMTPEQGALVQEAILQEIWKCQPGKGPKFNHCQVEHGMVHLRCTDNHAVEWLKTIIPQLKPWEGAALRTLPSKEIAPRVRVSVWIPKEHLNVDDPTQTLRRLKTQNEGIDADNWKVFNIKKEPKGAILIVGMDESSLRELARKEYKLHLGFTIVTFRVLEPKPKNAEGNANKPSA</sequence>
<feature type="region of interest" description="Disordered" evidence="1">
    <location>
        <begin position="1"/>
        <end position="181"/>
    </location>
</feature>
<dbReference type="AlphaFoldDB" id="A0A653BFA1"/>
<dbReference type="InterPro" id="IPR031961">
    <property type="entry name" value="DUF4780"/>
</dbReference>
<evidence type="ECO:0000313" key="4">
    <source>
        <dbReference type="Proteomes" id="UP000410492"/>
    </source>
</evidence>
<dbReference type="Proteomes" id="UP000410492">
    <property type="component" value="Unassembled WGS sequence"/>
</dbReference>
<feature type="compositionally biased region" description="Polar residues" evidence="1">
    <location>
        <begin position="148"/>
        <end position="159"/>
    </location>
</feature>
<evidence type="ECO:0000256" key="1">
    <source>
        <dbReference type="SAM" id="MobiDB-lite"/>
    </source>
</evidence>
<dbReference type="OrthoDB" id="7699555at2759"/>
<gene>
    <name evidence="3" type="ORF">CALMAC_LOCUS459</name>
</gene>
<dbReference type="EMBL" id="CAACVG010000475">
    <property type="protein sequence ID" value="VEN34173.1"/>
    <property type="molecule type" value="Genomic_DNA"/>
</dbReference>
<protein>
    <recommendedName>
        <fullName evidence="2">DUF4780 domain-containing protein</fullName>
    </recommendedName>
</protein>
<proteinExistence type="predicted"/>
<feature type="compositionally biased region" description="Basic and acidic residues" evidence="1">
    <location>
        <begin position="111"/>
        <end position="121"/>
    </location>
</feature>
<feature type="domain" description="DUF4780" evidence="2">
    <location>
        <begin position="185"/>
        <end position="356"/>
    </location>
</feature>
<name>A0A653BFA1_CALMS</name>
<organism evidence="3 4">
    <name type="scientific">Callosobruchus maculatus</name>
    <name type="common">Southern cowpea weevil</name>
    <name type="synonym">Pulse bruchid</name>
    <dbReference type="NCBI Taxonomy" id="64391"/>
    <lineage>
        <taxon>Eukaryota</taxon>
        <taxon>Metazoa</taxon>
        <taxon>Ecdysozoa</taxon>
        <taxon>Arthropoda</taxon>
        <taxon>Hexapoda</taxon>
        <taxon>Insecta</taxon>
        <taxon>Pterygota</taxon>
        <taxon>Neoptera</taxon>
        <taxon>Endopterygota</taxon>
        <taxon>Coleoptera</taxon>
        <taxon>Polyphaga</taxon>
        <taxon>Cucujiformia</taxon>
        <taxon>Chrysomeloidea</taxon>
        <taxon>Chrysomelidae</taxon>
        <taxon>Bruchinae</taxon>
        <taxon>Bruchini</taxon>
        <taxon>Callosobruchus</taxon>
    </lineage>
</organism>
<feature type="compositionally biased region" description="Polar residues" evidence="1">
    <location>
        <begin position="172"/>
        <end position="181"/>
    </location>
</feature>
<accession>A0A653BFA1</accession>
<evidence type="ECO:0000259" key="2">
    <source>
        <dbReference type="Pfam" id="PF16012"/>
    </source>
</evidence>
<keyword evidence="4" id="KW-1185">Reference proteome</keyword>